<gene>
    <name evidence="2" type="ORF">BJY17_001540</name>
</gene>
<name>A0A852WY01_9MICO</name>
<feature type="compositionally biased region" description="Basic and acidic residues" evidence="1">
    <location>
        <begin position="152"/>
        <end position="170"/>
    </location>
</feature>
<protein>
    <recommendedName>
        <fullName evidence="4">HNH endonuclease</fullName>
    </recommendedName>
</protein>
<dbReference type="Proteomes" id="UP000549066">
    <property type="component" value="Unassembled WGS sequence"/>
</dbReference>
<comment type="caution">
    <text evidence="2">The sequence shown here is derived from an EMBL/GenBank/DDBJ whole genome shotgun (WGS) entry which is preliminary data.</text>
</comment>
<dbReference type="RefSeq" id="WP_179550859.1">
    <property type="nucleotide sequence ID" value="NZ_JACCFI010000001.1"/>
</dbReference>
<sequence>MSEKRCTICKQSRPRTEFNVRRASSDGLQNMCRSCNREKAKRYYAENRASHIRTIVARKAVQRLSCLEVVGAHLLSHPCVDCGESDPRVLDFDHRDGVQKTAEVMKLAQDGYSTVRVMREIEMCDVRCRNCHAKVTYERMGENWRTALMRRAAGDDRSASEPPPEPKDGPRSSAAHPSFS</sequence>
<keyword evidence="3" id="KW-1185">Reference proteome</keyword>
<dbReference type="AlphaFoldDB" id="A0A852WY01"/>
<dbReference type="EMBL" id="JACCFI010000001">
    <property type="protein sequence ID" value="NYG20793.1"/>
    <property type="molecule type" value="Genomic_DNA"/>
</dbReference>
<evidence type="ECO:0000256" key="1">
    <source>
        <dbReference type="SAM" id="MobiDB-lite"/>
    </source>
</evidence>
<evidence type="ECO:0000313" key="2">
    <source>
        <dbReference type="EMBL" id="NYG20793.1"/>
    </source>
</evidence>
<organism evidence="2 3">
    <name type="scientific">Agromyces hippuratus</name>
    <dbReference type="NCBI Taxonomy" id="286438"/>
    <lineage>
        <taxon>Bacteria</taxon>
        <taxon>Bacillati</taxon>
        <taxon>Actinomycetota</taxon>
        <taxon>Actinomycetes</taxon>
        <taxon>Micrococcales</taxon>
        <taxon>Microbacteriaceae</taxon>
        <taxon>Agromyces</taxon>
    </lineage>
</organism>
<accession>A0A852WY01</accession>
<proteinExistence type="predicted"/>
<evidence type="ECO:0008006" key="4">
    <source>
        <dbReference type="Google" id="ProtNLM"/>
    </source>
</evidence>
<reference evidence="2 3" key="1">
    <citation type="submission" date="2020-07" db="EMBL/GenBank/DDBJ databases">
        <title>Sequencing the genomes of 1000 actinobacteria strains.</title>
        <authorList>
            <person name="Klenk H.-P."/>
        </authorList>
    </citation>
    <scope>NUCLEOTIDE SEQUENCE [LARGE SCALE GENOMIC DNA]</scope>
    <source>
        <strain evidence="2 3">DSM 8598</strain>
    </source>
</reference>
<feature type="region of interest" description="Disordered" evidence="1">
    <location>
        <begin position="151"/>
        <end position="180"/>
    </location>
</feature>
<evidence type="ECO:0000313" key="3">
    <source>
        <dbReference type="Proteomes" id="UP000549066"/>
    </source>
</evidence>